<dbReference type="Pfam" id="PF00001">
    <property type="entry name" value="7tm_1"/>
    <property type="match status" value="1"/>
</dbReference>
<sequence length="381" mass="42929">MTTTISTFVTDMANSTTNDTSDDANVSDSTLTEAPYNMWADPDNYVEHRIAVALWKYLCPVVILIGVVGSVLTIMVMQGTGMKRTTPSVYLTFLATADALTLLTGALRHWINYSWEIDIRDLMAWICKTHHFVLYLCIHLSGWLLVAVSIDRVITVYLPLQARFISTKRNALIISTTMVIILGAINSHWFLTYSVSFNYGELYCQFQPIFEDSFDLRVWMWVDLALSSALPFLILIVSNIMISVQLARVSKQRNEMGSGGNDNSRSMTVMLLSISVVFVCLTLPMAVYLTTQSFSYEYENSQAIWRDEMTYAIVSNIAYINNAINFFLYCVSGSKFRGELAKLCGKKKSRKANNQSMSVTRMTGVSESRQSVKTVTSELQK</sequence>
<feature type="transmembrane region" description="Helical" evidence="9">
    <location>
        <begin position="224"/>
        <end position="247"/>
    </location>
</feature>
<evidence type="ECO:0000313" key="12">
    <source>
        <dbReference type="Proteomes" id="UP000749559"/>
    </source>
</evidence>
<keyword evidence="6" id="KW-0675">Receptor</keyword>
<evidence type="ECO:0000256" key="7">
    <source>
        <dbReference type="ARBA" id="ARBA00023224"/>
    </source>
</evidence>
<reference evidence="11" key="1">
    <citation type="submission" date="2022-03" db="EMBL/GenBank/DDBJ databases">
        <authorList>
            <person name="Martin C."/>
        </authorList>
    </citation>
    <scope>NUCLEOTIDE SEQUENCE</scope>
</reference>
<feature type="domain" description="G-protein coupled receptors family 1 profile" evidence="10">
    <location>
        <begin position="69"/>
        <end position="329"/>
    </location>
</feature>
<evidence type="ECO:0000313" key="11">
    <source>
        <dbReference type="EMBL" id="CAH1775496.1"/>
    </source>
</evidence>
<evidence type="ECO:0000256" key="1">
    <source>
        <dbReference type="ARBA" id="ARBA00004141"/>
    </source>
</evidence>
<evidence type="ECO:0000256" key="4">
    <source>
        <dbReference type="ARBA" id="ARBA00023040"/>
    </source>
</evidence>
<keyword evidence="5 9" id="KW-0472">Membrane</keyword>
<protein>
    <recommendedName>
        <fullName evidence="10">G-protein coupled receptors family 1 profile domain-containing protein</fullName>
    </recommendedName>
</protein>
<keyword evidence="2 9" id="KW-0812">Transmembrane</keyword>
<evidence type="ECO:0000256" key="8">
    <source>
        <dbReference type="SAM" id="MobiDB-lite"/>
    </source>
</evidence>
<dbReference type="Gene3D" id="1.20.1070.10">
    <property type="entry name" value="Rhodopsin 7-helix transmembrane proteins"/>
    <property type="match status" value="1"/>
</dbReference>
<dbReference type="PANTHER" id="PTHR24243">
    <property type="entry name" value="G-PROTEIN COUPLED RECEPTOR"/>
    <property type="match status" value="1"/>
</dbReference>
<dbReference type="SUPFAM" id="SSF81321">
    <property type="entry name" value="Family A G protein-coupled receptor-like"/>
    <property type="match status" value="1"/>
</dbReference>
<dbReference type="GO" id="GO:0004930">
    <property type="term" value="F:G protein-coupled receptor activity"/>
    <property type="evidence" value="ECO:0007669"/>
    <property type="project" value="UniProtKB-KW"/>
</dbReference>
<dbReference type="AlphaFoldDB" id="A0A8S4N341"/>
<keyword evidence="12" id="KW-1185">Reference proteome</keyword>
<dbReference type="GO" id="GO:0005886">
    <property type="term" value="C:plasma membrane"/>
    <property type="evidence" value="ECO:0007669"/>
    <property type="project" value="TreeGrafter"/>
</dbReference>
<dbReference type="InterPro" id="IPR017452">
    <property type="entry name" value="GPCR_Rhodpsn_7TM"/>
</dbReference>
<keyword evidence="3 9" id="KW-1133">Transmembrane helix</keyword>
<comment type="caution">
    <text evidence="11">The sequence shown here is derived from an EMBL/GenBank/DDBJ whole genome shotgun (WGS) entry which is preliminary data.</text>
</comment>
<name>A0A8S4N341_OWEFU</name>
<evidence type="ECO:0000259" key="10">
    <source>
        <dbReference type="PROSITE" id="PS50262"/>
    </source>
</evidence>
<dbReference type="InterPro" id="IPR000276">
    <property type="entry name" value="GPCR_Rhodpsn"/>
</dbReference>
<dbReference type="PROSITE" id="PS50262">
    <property type="entry name" value="G_PROTEIN_RECEP_F1_2"/>
    <property type="match status" value="1"/>
</dbReference>
<dbReference type="PANTHER" id="PTHR24243:SF230">
    <property type="entry name" value="G-PROTEIN COUPLED RECEPTORS FAMILY 1 PROFILE DOMAIN-CONTAINING PROTEIN"/>
    <property type="match status" value="1"/>
</dbReference>
<dbReference type="CDD" id="cd14978">
    <property type="entry name" value="7tmA_FMRFamide_R-like"/>
    <property type="match status" value="1"/>
</dbReference>
<feature type="region of interest" description="Disordered" evidence="8">
    <location>
        <begin position="352"/>
        <end position="381"/>
    </location>
</feature>
<keyword evidence="4" id="KW-0297">G-protein coupled receptor</keyword>
<feature type="transmembrane region" description="Helical" evidence="9">
    <location>
        <begin position="54"/>
        <end position="77"/>
    </location>
</feature>
<feature type="transmembrane region" description="Helical" evidence="9">
    <location>
        <begin position="89"/>
        <end position="111"/>
    </location>
</feature>
<keyword evidence="7" id="KW-0807">Transducer</keyword>
<feature type="transmembrane region" description="Helical" evidence="9">
    <location>
        <begin position="131"/>
        <end position="150"/>
    </location>
</feature>
<comment type="subcellular location">
    <subcellularLocation>
        <location evidence="1">Membrane</location>
        <topology evidence="1">Multi-pass membrane protein</topology>
    </subcellularLocation>
</comment>
<accession>A0A8S4N341</accession>
<feature type="transmembrane region" description="Helical" evidence="9">
    <location>
        <begin position="268"/>
        <end position="289"/>
    </location>
</feature>
<evidence type="ECO:0000256" key="3">
    <source>
        <dbReference type="ARBA" id="ARBA00022989"/>
    </source>
</evidence>
<dbReference type="Proteomes" id="UP000749559">
    <property type="component" value="Unassembled WGS sequence"/>
</dbReference>
<dbReference type="OrthoDB" id="9990906at2759"/>
<feature type="transmembrane region" description="Helical" evidence="9">
    <location>
        <begin position="171"/>
        <end position="191"/>
    </location>
</feature>
<proteinExistence type="predicted"/>
<evidence type="ECO:0000256" key="9">
    <source>
        <dbReference type="SAM" id="Phobius"/>
    </source>
</evidence>
<organism evidence="11 12">
    <name type="scientific">Owenia fusiformis</name>
    <name type="common">Polychaete worm</name>
    <dbReference type="NCBI Taxonomy" id="6347"/>
    <lineage>
        <taxon>Eukaryota</taxon>
        <taxon>Metazoa</taxon>
        <taxon>Spiralia</taxon>
        <taxon>Lophotrochozoa</taxon>
        <taxon>Annelida</taxon>
        <taxon>Polychaeta</taxon>
        <taxon>Sedentaria</taxon>
        <taxon>Canalipalpata</taxon>
        <taxon>Sabellida</taxon>
        <taxon>Oweniida</taxon>
        <taxon>Oweniidae</taxon>
        <taxon>Owenia</taxon>
    </lineage>
</organism>
<dbReference type="EMBL" id="CAIIXF020000001">
    <property type="protein sequence ID" value="CAH1775496.1"/>
    <property type="molecule type" value="Genomic_DNA"/>
</dbReference>
<feature type="transmembrane region" description="Helical" evidence="9">
    <location>
        <begin position="309"/>
        <end position="331"/>
    </location>
</feature>
<evidence type="ECO:0000256" key="2">
    <source>
        <dbReference type="ARBA" id="ARBA00022692"/>
    </source>
</evidence>
<evidence type="ECO:0000256" key="5">
    <source>
        <dbReference type="ARBA" id="ARBA00023136"/>
    </source>
</evidence>
<dbReference type="PRINTS" id="PR00237">
    <property type="entry name" value="GPCRRHODOPSN"/>
</dbReference>
<gene>
    <name evidence="11" type="ORF">OFUS_LOCUS2793</name>
</gene>
<evidence type="ECO:0000256" key="6">
    <source>
        <dbReference type="ARBA" id="ARBA00023170"/>
    </source>
</evidence>